<proteinExistence type="predicted"/>
<accession>A0AAC9Z8S4</accession>
<name>A0AAC9Z8S4_9RHOB</name>
<dbReference type="EC" id="2.3.1.180" evidence="1"/>
<keyword evidence="1" id="KW-0012">Acyltransferase</keyword>
<gene>
    <name evidence="1" type="ORF">PhaeoP63_02022</name>
</gene>
<dbReference type="Gene3D" id="3.40.47.10">
    <property type="match status" value="2"/>
</dbReference>
<sequence>MRLTALTTHIPEERIAAEQIIRDAGGSPSEARVFERLFGLGQVSSCAKSETRYDQFARIIEDLQAKSGDIPRPDTLIHVRGLPMRDCAPGAVAPRLRRDFAFLSHVRQKFDLDQTNCAGLIWALELARTLMKAGQARVVAVIAGDGHDRLRLADRYVPGSTLMGDAFCGLILVPDADAPADTGLRVGRISLTCHPRFAFGYKGSSAQMGRFFAAHGQIVSRTLRDLGFDWTSGSPLLPHNVNRLAWQSFCTETGLATDRIRLGLLPDIGHCYTVDPFLLLKQELSDPDSNLNRDPGTPATLLSVGMGGYAAGCQMRRAVPSSLSTCSQRSSSHALSA</sequence>
<dbReference type="Proteomes" id="UP000217545">
    <property type="component" value="Chromosome"/>
</dbReference>
<dbReference type="GO" id="GO:0033818">
    <property type="term" value="F:beta-ketoacyl-acyl-carrier-protein synthase III activity"/>
    <property type="evidence" value="ECO:0007669"/>
    <property type="project" value="UniProtKB-EC"/>
</dbReference>
<dbReference type="GeneID" id="31846420"/>
<evidence type="ECO:0000313" key="1">
    <source>
        <dbReference type="EMBL" id="ATF06091.1"/>
    </source>
</evidence>
<dbReference type="AlphaFoldDB" id="A0AAC9Z8S4"/>
<dbReference type="EMBL" id="CP010784">
    <property type="protein sequence ID" value="ATF06091.1"/>
    <property type="molecule type" value="Genomic_DNA"/>
</dbReference>
<dbReference type="SUPFAM" id="SSF53901">
    <property type="entry name" value="Thiolase-like"/>
    <property type="match status" value="2"/>
</dbReference>
<reference evidence="1 2" key="1">
    <citation type="journal article" date="2017" name="Front. Microbiol.">
        <title>Phaeobacter piscinae sp. nov., a species of the Roseobacter group and potential aquaculture probiont.</title>
        <authorList>
            <person name="Sonnenschein E.C."/>
            <person name="Phippen C.B.W."/>
            <person name="Nielsen K.F."/>
            <person name="Mateiu R.V."/>
            <person name="Melchiorsen J."/>
            <person name="Gram L."/>
            <person name="Overmann J."/>
            <person name="Freese H.M."/>
        </authorList>
    </citation>
    <scope>NUCLEOTIDE SEQUENCE [LARGE SCALE GENOMIC DNA]</scope>
    <source>
        <strain evidence="1 2">P63</strain>
    </source>
</reference>
<dbReference type="RefSeq" id="WP_024097448.1">
    <property type="nucleotide sequence ID" value="NZ_CP010588.1"/>
</dbReference>
<evidence type="ECO:0000313" key="2">
    <source>
        <dbReference type="Proteomes" id="UP000217545"/>
    </source>
</evidence>
<organism evidence="1 2">
    <name type="scientific">Phaeobacter gallaeciensis</name>
    <dbReference type="NCBI Taxonomy" id="60890"/>
    <lineage>
        <taxon>Bacteria</taxon>
        <taxon>Pseudomonadati</taxon>
        <taxon>Pseudomonadota</taxon>
        <taxon>Alphaproteobacteria</taxon>
        <taxon>Rhodobacterales</taxon>
        <taxon>Roseobacteraceae</taxon>
        <taxon>Phaeobacter</taxon>
    </lineage>
</organism>
<keyword evidence="1" id="KW-0808">Transferase</keyword>
<dbReference type="InterPro" id="IPR016039">
    <property type="entry name" value="Thiolase-like"/>
</dbReference>
<protein>
    <submittedName>
        <fullName evidence="1">3-oxoacyl-[acyl-carrier-protein] synthase III</fullName>
        <ecNumber evidence="1">2.3.1.180</ecNumber>
    </submittedName>
</protein>